<evidence type="ECO:0000313" key="3">
    <source>
        <dbReference type="Proteomes" id="UP000603453"/>
    </source>
</evidence>
<proteinExistence type="predicted"/>
<name>A0A8H7V4U7_9FUNG</name>
<reference evidence="2" key="1">
    <citation type="submission" date="2020-12" db="EMBL/GenBank/DDBJ databases">
        <title>Metabolic potential, ecology and presence of endohyphal bacteria is reflected in genomic diversity of Mucoromycotina.</title>
        <authorList>
            <person name="Muszewska A."/>
            <person name="Okrasinska A."/>
            <person name="Steczkiewicz K."/>
            <person name="Drgas O."/>
            <person name="Orlowska M."/>
            <person name="Perlinska-Lenart U."/>
            <person name="Aleksandrzak-Piekarczyk T."/>
            <person name="Szatraj K."/>
            <person name="Zielenkiewicz U."/>
            <person name="Pilsyk S."/>
            <person name="Malc E."/>
            <person name="Mieczkowski P."/>
            <person name="Kruszewska J.S."/>
            <person name="Biernat P."/>
            <person name="Pawlowska J."/>
        </authorList>
    </citation>
    <scope>NUCLEOTIDE SEQUENCE</scope>
    <source>
        <strain evidence="2">WA0000017839</strain>
    </source>
</reference>
<keyword evidence="3" id="KW-1185">Reference proteome</keyword>
<protein>
    <submittedName>
        <fullName evidence="2">Uncharacterized protein</fullName>
    </submittedName>
</protein>
<dbReference type="InterPro" id="IPR024368">
    <property type="entry name" value="Ecl1/2/3"/>
</dbReference>
<comment type="caution">
    <text evidence="2">The sequence shown here is derived from an EMBL/GenBank/DDBJ whole genome shotgun (WGS) entry which is preliminary data.</text>
</comment>
<dbReference type="OrthoDB" id="2380640at2759"/>
<evidence type="ECO:0000256" key="1">
    <source>
        <dbReference type="SAM" id="MobiDB-lite"/>
    </source>
</evidence>
<dbReference type="Proteomes" id="UP000603453">
    <property type="component" value="Unassembled WGS sequence"/>
</dbReference>
<dbReference type="EMBL" id="JAEPRD010000036">
    <property type="protein sequence ID" value="KAG2205552.1"/>
    <property type="molecule type" value="Genomic_DNA"/>
</dbReference>
<evidence type="ECO:0000313" key="2">
    <source>
        <dbReference type="EMBL" id="KAG2205552.1"/>
    </source>
</evidence>
<feature type="region of interest" description="Disordered" evidence="1">
    <location>
        <begin position="75"/>
        <end position="98"/>
    </location>
</feature>
<dbReference type="AlphaFoldDB" id="A0A8H7V4U7"/>
<accession>A0A8H7V4U7</accession>
<gene>
    <name evidence="2" type="ORF">INT47_005927</name>
</gene>
<sequence>MMCDTNWCTFCDNAISAYSDSLYCSEDCLRQDALMHHPMLGYDYADLKGFPHDVSPSQQQQQQSMPSIIRRKPSLQHSDFIQSSQKIPSLSPSLSSSISSSLASSTILYQPKPRRVSKDHFMDQLNKAFLCS</sequence>
<organism evidence="2 3">
    <name type="scientific">Mucor saturninus</name>
    <dbReference type="NCBI Taxonomy" id="64648"/>
    <lineage>
        <taxon>Eukaryota</taxon>
        <taxon>Fungi</taxon>
        <taxon>Fungi incertae sedis</taxon>
        <taxon>Mucoromycota</taxon>
        <taxon>Mucoromycotina</taxon>
        <taxon>Mucoromycetes</taxon>
        <taxon>Mucorales</taxon>
        <taxon>Mucorineae</taxon>
        <taxon>Mucoraceae</taxon>
        <taxon>Mucor</taxon>
    </lineage>
</organism>
<feature type="compositionally biased region" description="Low complexity" evidence="1">
    <location>
        <begin position="81"/>
        <end position="98"/>
    </location>
</feature>
<dbReference type="Pfam" id="PF12855">
    <property type="entry name" value="Ecl1"/>
    <property type="match status" value="1"/>
</dbReference>